<keyword evidence="9" id="KW-1185">Reference proteome</keyword>
<dbReference type="Pfam" id="PF01790">
    <property type="entry name" value="LGT"/>
    <property type="match status" value="1"/>
</dbReference>
<dbReference type="EC" id="2.5.1.145" evidence="7"/>
<dbReference type="InterPro" id="IPR001640">
    <property type="entry name" value="Lgt"/>
</dbReference>
<evidence type="ECO:0000313" key="9">
    <source>
        <dbReference type="Proteomes" id="UP000002019"/>
    </source>
</evidence>
<dbReference type="GO" id="GO:0008961">
    <property type="term" value="F:phosphatidylglycerol-prolipoprotein diacylglyceryl transferase activity"/>
    <property type="evidence" value="ECO:0007669"/>
    <property type="project" value="UniProtKB-UniRule"/>
</dbReference>
<comment type="similarity">
    <text evidence="1 7">Belongs to the Lgt family.</text>
</comment>
<dbReference type="PANTHER" id="PTHR30589">
    <property type="entry name" value="PROLIPOPROTEIN DIACYLGLYCERYL TRANSFERASE"/>
    <property type="match status" value="1"/>
</dbReference>
<dbReference type="NCBIfam" id="TIGR00544">
    <property type="entry name" value="lgt"/>
    <property type="match status" value="1"/>
</dbReference>
<dbReference type="EMBL" id="CU466930">
    <property type="protein sequence ID" value="CAO80016.1"/>
    <property type="molecule type" value="Genomic_DNA"/>
</dbReference>
<feature type="binding site" evidence="7">
    <location>
        <position position="143"/>
    </location>
    <ligand>
        <name>a 1,2-diacyl-sn-glycero-3-phospho-(1'-sn-glycerol)</name>
        <dbReference type="ChEBI" id="CHEBI:64716"/>
    </ligand>
</feature>
<reference evidence="8 9" key="1">
    <citation type="journal article" date="2008" name="J. Bacteriol.">
        <title>'Candidatus Cloacamonas acidaminovorans': genome sequence reconstruction provides a first glimpse of a new bacterial division.</title>
        <authorList>
            <person name="Pelletier E."/>
            <person name="Kreimeyer A."/>
            <person name="Bocs S."/>
            <person name="Rouy Z."/>
            <person name="Gyapay G."/>
            <person name="Chouari R."/>
            <person name="Riviere D."/>
            <person name="Ganesan A."/>
            <person name="Daegelen P."/>
            <person name="Sghir A."/>
            <person name="Cohen G.N."/>
            <person name="Medigue C."/>
            <person name="Weissenbach J."/>
            <person name="Le Paslier D."/>
        </authorList>
    </citation>
    <scope>NUCLEOTIDE SEQUENCE [LARGE SCALE GENOMIC DNA]</scope>
    <source>
        <strain evidence="9">Evry</strain>
    </source>
</reference>
<comment type="catalytic activity">
    <reaction evidence="7">
        <text>L-cysteinyl-[prolipoprotein] + a 1,2-diacyl-sn-glycero-3-phospho-(1'-sn-glycerol) = an S-1,2-diacyl-sn-glyceryl-L-cysteinyl-[prolipoprotein] + sn-glycerol 1-phosphate + H(+)</text>
        <dbReference type="Rhea" id="RHEA:56712"/>
        <dbReference type="Rhea" id="RHEA-COMP:14679"/>
        <dbReference type="Rhea" id="RHEA-COMP:14680"/>
        <dbReference type="ChEBI" id="CHEBI:15378"/>
        <dbReference type="ChEBI" id="CHEBI:29950"/>
        <dbReference type="ChEBI" id="CHEBI:57685"/>
        <dbReference type="ChEBI" id="CHEBI:64716"/>
        <dbReference type="ChEBI" id="CHEBI:140658"/>
        <dbReference type="EC" id="2.5.1.145"/>
    </reaction>
</comment>
<gene>
    <name evidence="7 8" type="primary">lgt</name>
    <name evidence="8" type="ordered locus">CLOAM0105</name>
</gene>
<proteinExistence type="inferred from homology"/>
<sequence length="275" mass="31679">MIKYPEISPDIVSFNLGGLNLHIRWYGFFYVLSFILAFILYKPFLKKRNIKLAKEQYESIIFYVMLGVILGGRLGYVLFYNLGYYISHPLLIFAVWEGGMSFHGGALGVIIAGLIYCHKHKLNFYALADAAIPIVAIGLGLGRLGNFINGELWGKPTDLPWGMIFPGADNLPRHPTQLYELFLEGIVMFIVTYYLLKKLKKEGLVFWSFIGLYGVFRFLIEFVREPDDLDFYTRFGYIFGFMSIGQFLSLIMIIVAIWGFYKLNAQHKKEKKPKI</sequence>
<keyword evidence="8" id="KW-0328">Glycosyltransferase</keyword>
<dbReference type="STRING" id="459349.CLOAM0105"/>
<evidence type="ECO:0000256" key="1">
    <source>
        <dbReference type="ARBA" id="ARBA00007150"/>
    </source>
</evidence>
<evidence type="ECO:0000256" key="2">
    <source>
        <dbReference type="ARBA" id="ARBA00022475"/>
    </source>
</evidence>
<comment type="subcellular location">
    <subcellularLocation>
        <location evidence="7">Cell membrane</location>
        <topology evidence="7">Multi-pass membrane protein</topology>
    </subcellularLocation>
</comment>
<dbReference type="UniPathway" id="UPA00664"/>
<evidence type="ECO:0000256" key="6">
    <source>
        <dbReference type="ARBA" id="ARBA00023136"/>
    </source>
</evidence>
<dbReference type="Proteomes" id="UP000002019">
    <property type="component" value="Chromosome"/>
</dbReference>
<protein>
    <recommendedName>
        <fullName evidence="7">Phosphatidylglycerol--prolipoprotein diacylglyceryl transferase</fullName>
        <ecNumber evidence="7">2.5.1.145</ecNumber>
    </recommendedName>
</protein>
<dbReference type="KEGG" id="caci:CLOAM0105"/>
<accession>B0VIV6</accession>
<evidence type="ECO:0000256" key="7">
    <source>
        <dbReference type="HAMAP-Rule" id="MF_01147"/>
    </source>
</evidence>
<evidence type="ECO:0000256" key="5">
    <source>
        <dbReference type="ARBA" id="ARBA00022989"/>
    </source>
</evidence>
<feature type="transmembrane region" description="Helical" evidence="7">
    <location>
        <begin position="100"/>
        <end position="117"/>
    </location>
</feature>
<dbReference type="HAMAP" id="MF_01147">
    <property type="entry name" value="Lgt"/>
    <property type="match status" value="1"/>
</dbReference>
<evidence type="ECO:0000313" key="8">
    <source>
        <dbReference type="EMBL" id="CAO80016.1"/>
    </source>
</evidence>
<dbReference type="PROSITE" id="PS01311">
    <property type="entry name" value="LGT"/>
    <property type="match status" value="1"/>
</dbReference>
<dbReference type="HOGENOM" id="CLU_013386_1_0_0"/>
<keyword evidence="3 7" id="KW-0808">Transferase</keyword>
<dbReference type="GO" id="GO:0042158">
    <property type="term" value="P:lipoprotein biosynthetic process"/>
    <property type="evidence" value="ECO:0007669"/>
    <property type="project" value="UniProtKB-UniRule"/>
</dbReference>
<keyword evidence="6 7" id="KW-0472">Membrane</keyword>
<keyword evidence="4 7" id="KW-0812">Transmembrane</keyword>
<dbReference type="eggNOG" id="COG0682">
    <property type="taxonomic scope" value="Bacteria"/>
</dbReference>
<dbReference type="PANTHER" id="PTHR30589:SF0">
    <property type="entry name" value="PHOSPHATIDYLGLYCEROL--PROLIPOPROTEIN DIACYLGLYCERYL TRANSFERASE"/>
    <property type="match status" value="1"/>
</dbReference>
<evidence type="ECO:0000256" key="4">
    <source>
        <dbReference type="ARBA" id="ARBA00022692"/>
    </source>
</evidence>
<keyword evidence="5 7" id="KW-1133">Transmembrane helix</keyword>
<feature type="transmembrane region" description="Helical" evidence="7">
    <location>
        <begin position="235"/>
        <end position="261"/>
    </location>
</feature>
<keyword evidence="2 7" id="KW-1003">Cell membrane</keyword>
<feature type="transmembrane region" description="Helical" evidence="7">
    <location>
        <begin position="124"/>
        <end position="144"/>
    </location>
</feature>
<comment type="pathway">
    <text evidence="7">Protein modification; lipoprotein biosynthesis (diacylglyceryl transfer).</text>
</comment>
<comment type="function">
    <text evidence="7">Catalyzes the transfer of the diacylglyceryl group from phosphatidylglycerol to the sulfhydryl group of the N-terminal cysteine of a prolipoprotein, the first step in the formation of mature lipoproteins.</text>
</comment>
<feature type="transmembrane region" description="Helical" evidence="7">
    <location>
        <begin position="203"/>
        <end position="223"/>
    </location>
</feature>
<feature type="transmembrane region" description="Helical" evidence="7">
    <location>
        <begin position="23"/>
        <end position="41"/>
    </location>
</feature>
<dbReference type="OrthoDB" id="871140at2"/>
<organism evidence="8 9">
    <name type="scientific">Cloacimonas acidaminovorans (strain Evry)</name>
    <dbReference type="NCBI Taxonomy" id="459349"/>
    <lineage>
        <taxon>Bacteria</taxon>
        <taxon>Pseudomonadati</taxon>
        <taxon>Candidatus Cloacimonadota</taxon>
        <taxon>Candidatus Cloacimonadia</taxon>
        <taxon>Candidatus Cloacimonadales</taxon>
        <taxon>Candidatus Cloacimonadaceae</taxon>
        <taxon>Candidatus Cloacimonas</taxon>
    </lineage>
</organism>
<feature type="transmembrane region" description="Helical" evidence="7">
    <location>
        <begin position="178"/>
        <end position="196"/>
    </location>
</feature>
<feature type="transmembrane region" description="Helical" evidence="7">
    <location>
        <begin position="61"/>
        <end position="80"/>
    </location>
</feature>
<dbReference type="AlphaFoldDB" id="B0VIV6"/>
<dbReference type="GO" id="GO:0005886">
    <property type="term" value="C:plasma membrane"/>
    <property type="evidence" value="ECO:0007669"/>
    <property type="project" value="UniProtKB-SubCell"/>
</dbReference>
<evidence type="ECO:0000256" key="3">
    <source>
        <dbReference type="ARBA" id="ARBA00022679"/>
    </source>
</evidence>
<name>B0VIV6_CLOAI</name>